<gene>
    <name evidence="2" type="ORF">C8N47_1157</name>
</gene>
<accession>A0A2T5BZ85</accession>
<proteinExistence type="predicted"/>
<comment type="caution">
    <text evidence="2">The sequence shown here is derived from an EMBL/GenBank/DDBJ whole genome shotgun (WGS) entry which is preliminary data.</text>
</comment>
<keyword evidence="3" id="KW-1185">Reference proteome</keyword>
<dbReference type="AlphaFoldDB" id="A0A2T5BZ85"/>
<dbReference type="EMBL" id="QAAD01000015">
    <property type="protein sequence ID" value="PTN07568.1"/>
    <property type="molecule type" value="Genomic_DNA"/>
</dbReference>
<reference evidence="2 3" key="1">
    <citation type="submission" date="2018-04" db="EMBL/GenBank/DDBJ databases">
        <title>Genomic Encyclopedia of Archaeal and Bacterial Type Strains, Phase II (KMG-II): from individual species to whole genera.</title>
        <authorList>
            <person name="Goeker M."/>
        </authorList>
    </citation>
    <scope>NUCLEOTIDE SEQUENCE [LARGE SCALE GENOMIC DNA]</scope>
    <source>
        <strain evidence="2 3">DSM 28823</strain>
    </source>
</reference>
<evidence type="ECO:0000313" key="2">
    <source>
        <dbReference type="EMBL" id="PTN07568.1"/>
    </source>
</evidence>
<dbReference type="Pfam" id="PF14088">
    <property type="entry name" value="DUF4268"/>
    <property type="match status" value="1"/>
</dbReference>
<sequence length="180" mass="22133">MFSQRKAAHYFYSCDDCSIFADQFQQMYSREEAKKLRKDFWITFAKRCEIVPELQHRKKKWILYDTKIGGLDLKFDIDRFEAWVMIEVNAKSEDRRLQIFELLEKYKVILEEDFENGLEWELCYTRERGEEVCRIYVMNDGFDIHRQNQWPDIYNFFIDNMLVLERNFMEIRDLLQEELG</sequence>
<dbReference type="Proteomes" id="UP000243525">
    <property type="component" value="Unassembled WGS sequence"/>
</dbReference>
<feature type="domain" description="DUF4268" evidence="1">
    <location>
        <begin position="36"/>
        <end position="170"/>
    </location>
</feature>
<evidence type="ECO:0000313" key="3">
    <source>
        <dbReference type="Proteomes" id="UP000243525"/>
    </source>
</evidence>
<evidence type="ECO:0000259" key="1">
    <source>
        <dbReference type="Pfam" id="PF14088"/>
    </source>
</evidence>
<dbReference type="InterPro" id="IPR025364">
    <property type="entry name" value="DUF4268"/>
</dbReference>
<organism evidence="2 3">
    <name type="scientific">Mangrovibacterium marinum</name>
    <dbReference type="NCBI Taxonomy" id="1639118"/>
    <lineage>
        <taxon>Bacteria</taxon>
        <taxon>Pseudomonadati</taxon>
        <taxon>Bacteroidota</taxon>
        <taxon>Bacteroidia</taxon>
        <taxon>Marinilabiliales</taxon>
        <taxon>Prolixibacteraceae</taxon>
        <taxon>Mangrovibacterium</taxon>
    </lineage>
</organism>
<protein>
    <submittedName>
        <fullName evidence="2">Uncharacterized protein DUF4268</fullName>
    </submittedName>
</protein>
<name>A0A2T5BZ85_9BACT</name>